<name>F3ZWH0_MAHA5</name>
<dbReference type="STRING" id="697281.Mahau_0182"/>
<organism evidence="1 2">
    <name type="scientific">Mahella australiensis (strain DSM 15567 / CIP 107919 / 50-1 BON)</name>
    <dbReference type="NCBI Taxonomy" id="697281"/>
    <lineage>
        <taxon>Bacteria</taxon>
        <taxon>Bacillati</taxon>
        <taxon>Bacillota</taxon>
        <taxon>Clostridia</taxon>
        <taxon>Thermoanaerobacterales</taxon>
        <taxon>Thermoanaerobacterales Family IV. Incertae Sedis</taxon>
        <taxon>Mahella</taxon>
    </lineage>
</organism>
<dbReference type="InterPro" id="IPR038071">
    <property type="entry name" value="UROD/MetE-like_sf"/>
</dbReference>
<evidence type="ECO:0000313" key="1">
    <source>
        <dbReference type="EMBL" id="AEE95405.1"/>
    </source>
</evidence>
<accession>F3ZWH0</accession>
<dbReference type="EMBL" id="CP002360">
    <property type="protein sequence ID" value="AEE95405.1"/>
    <property type="molecule type" value="Genomic_DNA"/>
</dbReference>
<gene>
    <name evidence="1" type="ordered locus">Mahau_0182</name>
</gene>
<evidence type="ECO:0000313" key="2">
    <source>
        <dbReference type="Proteomes" id="UP000008457"/>
    </source>
</evidence>
<evidence type="ECO:0008006" key="3">
    <source>
        <dbReference type="Google" id="ProtNLM"/>
    </source>
</evidence>
<dbReference type="Proteomes" id="UP000008457">
    <property type="component" value="Chromosome"/>
</dbReference>
<dbReference type="OrthoDB" id="2086323at2"/>
<dbReference type="RefSeq" id="WP_013779839.1">
    <property type="nucleotide sequence ID" value="NC_015520.1"/>
</dbReference>
<proteinExistence type="predicted"/>
<reference evidence="1 2" key="2">
    <citation type="journal article" date="2011" name="Stand. Genomic Sci.">
        <title>Complete genome sequence of Mahella australiensis type strain (50-1 BON).</title>
        <authorList>
            <person name="Sikorski J."/>
            <person name="Teshima H."/>
            <person name="Nolan M."/>
            <person name="Lucas S."/>
            <person name="Hammon N."/>
            <person name="Deshpande S."/>
            <person name="Cheng J.F."/>
            <person name="Pitluck S."/>
            <person name="Liolios K."/>
            <person name="Pagani I."/>
            <person name="Ivanova N."/>
            <person name="Huntemann M."/>
            <person name="Mavromatis K."/>
            <person name="Ovchinikova G."/>
            <person name="Pati A."/>
            <person name="Tapia R."/>
            <person name="Han C."/>
            <person name="Goodwin L."/>
            <person name="Chen A."/>
            <person name="Palaniappan K."/>
            <person name="Land M."/>
            <person name="Hauser L."/>
            <person name="Ngatchou-Djao O.D."/>
            <person name="Rohde M."/>
            <person name="Pukall R."/>
            <person name="Spring S."/>
            <person name="Abt B."/>
            <person name="Goker M."/>
            <person name="Detter J.C."/>
            <person name="Woyke T."/>
            <person name="Bristow J."/>
            <person name="Markowitz V."/>
            <person name="Hugenholtz P."/>
            <person name="Eisen J.A."/>
            <person name="Kyrpides N.C."/>
            <person name="Klenk H.P."/>
            <person name="Lapidus A."/>
        </authorList>
    </citation>
    <scope>NUCLEOTIDE SEQUENCE [LARGE SCALE GENOMIC DNA]</scope>
    <source>
        <strain evidence="2">DSM 15567 / CIP 107919 / 50-1 BON</strain>
    </source>
</reference>
<protein>
    <recommendedName>
        <fullName evidence="3">Uroporphyrinogen decarboxylase (URO-D) domain-containing protein</fullName>
    </recommendedName>
</protein>
<dbReference type="AlphaFoldDB" id="F3ZWH0"/>
<keyword evidence="2" id="KW-1185">Reference proteome</keyword>
<dbReference type="KEGG" id="mas:Mahau_0182"/>
<sequence>MKQRAEEILNDDKLLLSRKRWFDRLESLFDGECIDKVIYLNGIYGRSNIDPYKEPERWLTDALDDLASRADKLLDNEVFRPLCIEFGPYGVHFIDKILGANVYFDEISNQWYNEYIQGHIGQLCYPDLEQNEAWNLAKRLARAFIESKVKVPLFGLPTIASVLNVAVNLYGQRFLEALYITPNEAEHDIKVINRLLCDLHGWYLKNIPIDQLQPVISGHRTQPPGFGQLCGCSTQLISSRMYREFIAPFDDQLLSTYPHGGMIHLCGNHVQHIPVWREMKSLRAIQVNDRAAEDLETYFVGLREDQIIYLNPTDMMTVEKAIKITKGKRLVIVADI</sequence>
<dbReference type="HOGENOM" id="CLU_825851_0_0_9"/>
<reference evidence="2" key="1">
    <citation type="submission" date="2010-11" db="EMBL/GenBank/DDBJ databases">
        <title>The complete genome of Mahella australiensis DSM 15567.</title>
        <authorList>
            <consortium name="US DOE Joint Genome Institute (JGI-PGF)"/>
            <person name="Lucas S."/>
            <person name="Copeland A."/>
            <person name="Lapidus A."/>
            <person name="Bruce D."/>
            <person name="Goodwin L."/>
            <person name="Pitluck S."/>
            <person name="Kyrpides N."/>
            <person name="Mavromatis K."/>
            <person name="Pagani I."/>
            <person name="Ivanova N."/>
            <person name="Teshima H."/>
            <person name="Brettin T."/>
            <person name="Detter J.C."/>
            <person name="Han C."/>
            <person name="Tapia R."/>
            <person name="Land M."/>
            <person name="Hauser L."/>
            <person name="Markowitz V."/>
            <person name="Cheng J.-F."/>
            <person name="Hugenholtz P."/>
            <person name="Woyke T."/>
            <person name="Wu D."/>
            <person name="Spring S."/>
            <person name="Pukall R."/>
            <person name="Steenblock K."/>
            <person name="Schneider S."/>
            <person name="Klenk H.-P."/>
            <person name="Eisen J.A."/>
        </authorList>
    </citation>
    <scope>NUCLEOTIDE SEQUENCE [LARGE SCALE GENOMIC DNA]</scope>
    <source>
        <strain evidence="2">DSM 15567 / CIP 107919 / 50-1 BON</strain>
    </source>
</reference>
<dbReference type="Gene3D" id="3.20.20.210">
    <property type="match status" value="1"/>
</dbReference>